<dbReference type="EMBL" id="CP111023">
    <property type="protein sequence ID" value="WAR22276.1"/>
    <property type="molecule type" value="Genomic_DNA"/>
</dbReference>
<gene>
    <name evidence="2" type="ORF">MAR_016250</name>
</gene>
<feature type="signal peptide" evidence="1">
    <location>
        <begin position="1"/>
        <end position="32"/>
    </location>
</feature>
<protein>
    <submittedName>
        <fullName evidence="2">Uncharacterized protein</fullName>
    </submittedName>
</protein>
<organism evidence="2 3">
    <name type="scientific">Mya arenaria</name>
    <name type="common">Soft-shell clam</name>
    <dbReference type="NCBI Taxonomy" id="6604"/>
    <lineage>
        <taxon>Eukaryota</taxon>
        <taxon>Metazoa</taxon>
        <taxon>Spiralia</taxon>
        <taxon>Lophotrochozoa</taxon>
        <taxon>Mollusca</taxon>
        <taxon>Bivalvia</taxon>
        <taxon>Autobranchia</taxon>
        <taxon>Heteroconchia</taxon>
        <taxon>Euheterodonta</taxon>
        <taxon>Imparidentia</taxon>
        <taxon>Neoheterodontei</taxon>
        <taxon>Myida</taxon>
        <taxon>Myoidea</taxon>
        <taxon>Myidae</taxon>
        <taxon>Mya</taxon>
    </lineage>
</organism>
<name>A0ABY7FMX1_MYAAR</name>
<feature type="chain" id="PRO_5046958941" evidence="1">
    <location>
        <begin position="33"/>
        <end position="111"/>
    </location>
</feature>
<reference evidence="2" key="1">
    <citation type="submission" date="2022-11" db="EMBL/GenBank/DDBJ databases">
        <title>Centuries of genome instability and evolution in soft-shell clam transmissible cancer (bioRxiv).</title>
        <authorList>
            <person name="Hart S.F.M."/>
            <person name="Yonemitsu M.A."/>
            <person name="Giersch R.M."/>
            <person name="Beal B.F."/>
            <person name="Arriagada G."/>
            <person name="Davis B.W."/>
            <person name="Ostrander E.A."/>
            <person name="Goff S.P."/>
            <person name="Metzger M.J."/>
        </authorList>
    </citation>
    <scope>NUCLEOTIDE SEQUENCE</scope>
    <source>
        <strain evidence="2">MELC-2E11</strain>
        <tissue evidence="2">Siphon/mantle</tissue>
    </source>
</reference>
<dbReference type="Proteomes" id="UP001164746">
    <property type="component" value="Chromosome 12"/>
</dbReference>
<keyword evidence="1" id="KW-0732">Signal</keyword>
<sequence length="111" mass="12440">MEHRVTMATQRPWILLLLGCLLLDCLLSRASALPVGDSGDGILSEIKHPGNAEFGRRVEPVTKPLVEQIWGRWVQGVTQSPGSGRWEWGPGWTRPVRIGLMKLERFISLLL</sequence>
<keyword evidence="3" id="KW-1185">Reference proteome</keyword>
<evidence type="ECO:0000313" key="3">
    <source>
        <dbReference type="Proteomes" id="UP001164746"/>
    </source>
</evidence>
<accession>A0ABY7FMX1</accession>
<evidence type="ECO:0000256" key="1">
    <source>
        <dbReference type="SAM" id="SignalP"/>
    </source>
</evidence>
<evidence type="ECO:0000313" key="2">
    <source>
        <dbReference type="EMBL" id="WAR22276.1"/>
    </source>
</evidence>
<proteinExistence type="predicted"/>